<keyword evidence="2" id="KW-1185">Reference proteome</keyword>
<protein>
    <submittedName>
        <fullName evidence="1">Gliding motility-associated C-terminal domain-containing protein</fullName>
    </submittedName>
</protein>
<evidence type="ECO:0000313" key="1">
    <source>
        <dbReference type="EMBL" id="QEC58375.1"/>
    </source>
</evidence>
<dbReference type="AlphaFoldDB" id="A0A5B8UR16"/>
<dbReference type="KEGG" id="fgg:FSB75_21535"/>
<dbReference type="PANTHER" id="PTHR42754">
    <property type="entry name" value="ENDOGLUCANASE"/>
    <property type="match status" value="1"/>
</dbReference>
<dbReference type="NCBIfam" id="TIGR04131">
    <property type="entry name" value="Bac_Flav_CTERM"/>
    <property type="match status" value="1"/>
</dbReference>
<proteinExistence type="predicted"/>
<dbReference type="PANTHER" id="PTHR42754:SF1">
    <property type="entry name" value="LIPOPROTEIN"/>
    <property type="match status" value="1"/>
</dbReference>
<accession>A0A5B8UR16</accession>
<dbReference type="Proteomes" id="UP000321204">
    <property type="component" value="Chromosome"/>
</dbReference>
<name>A0A5B8UR16_9BACT</name>
<dbReference type="Pfam" id="PF13585">
    <property type="entry name" value="CHU_C"/>
    <property type="match status" value="1"/>
</dbReference>
<dbReference type="Gene3D" id="2.60.40.740">
    <property type="match status" value="1"/>
</dbReference>
<organism evidence="1 2">
    <name type="scientific">Flavisolibacter ginsenosidimutans</name>
    <dbReference type="NCBI Taxonomy" id="661481"/>
    <lineage>
        <taxon>Bacteria</taxon>
        <taxon>Pseudomonadati</taxon>
        <taxon>Bacteroidota</taxon>
        <taxon>Chitinophagia</taxon>
        <taxon>Chitinophagales</taxon>
        <taxon>Chitinophagaceae</taxon>
        <taxon>Flavisolibacter</taxon>
    </lineage>
</organism>
<evidence type="ECO:0000313" key="2">
    <source>
        <dbReference type="Proteomes" id="UP000321204"/>
    </source>
</evidence>
<sequence>MRRYRLFQLLLFIVLFLSICCAGFCQTQTLSSSYKIKHTSTARFFESRKYIHTRDNSTVIVGKWGSTEDGADLLIMKVNARGEQLWAKKIVVSIRLDEYELTEMSDGSLVFVGDSQYNTAPTNSDMLLIKFTCQGDVVWSKNLSMTASVPHRFLMPYSIKEGKNNDAIISFYGVNSVQYTVVCRVDSAGNLVWSKTFYGTDNQTQLPSVAFVANDKIFVFGFKSLFQNSFLYNKSFFAIQLDYNTGATLVTKGYNYSEFITNYGILGTHPKIHFYAEQLANGGFALFGVFSNFSQQTGYFFKLLLRPDLSIDKATAFSVAQPTITYWSKISVLPNGQTHIVCANYDSRTFYWYAVDSLQNKIREQKTPYPNTYIDLRYAVAQSGLNRSLCVLSTMNATAAANGSIEIIQAEDNDAGMLPCLGTDTSFVKVVPWSVLSGTMQWQSVKDNEAVLSPLQFTSTAIPVTSQYVCEPVAAPPSSGQASIKITGKDTICFNGPVRQYVAHRINQSAPVTWLLDSSKYGTLSTLNDSTVSIAFTNQLTRPTTLKLYAYAGTCTVTQDSLNVTLLPPNLKLSANVNTCNPPFTLHPGPWFNTYLWQDGSTDSTFTVTQPGLYYVTLTDGCGNVIHDSLRVSGATIDIGPDRTKCNTDTIHLDAPAGFLSYSWSPAYNISSITGASVVVNPSVDTTYFVKAGNGPGCFANDTVRITVRKSPPISFGPDVSLCSGDSLTLDAGVGFSTYHWNTGAVGQTLLVKSTGTYSVTGTTIDGCRSSDTLQILQMFPRPQVQLNKNPTLCEGEISVLDAGAFAAYLWQDGSTARSFTATTIGTYSVRVTDNNNCTASDTTVITTIYPSPKNFIASDTAFCLGEKLELKPLTNYPNYAWSTGASTPSLTISQPGIYWLRVQDNNGCRGTDSISVSVKNCIASFFVPTGFTPNGDGKNDDFHPVLTGVVKNYRFTIYNRWGQVVFQTTDLKKGWNGKIGDIPQATGVFVWICSYQFEGEETKTAKGSVVLIR</sequence>
<dbReference type="InterPro" id="IPR026341">
    <property type="entry name" value="T9SS_type_B"/>
</dbReference>
<dbReference type="EMBL" id="CP042433">
    <property type="protein sequence ID" value="QEC58375.1"/>
    <property type="molecule type" value="Genomic_DNA"/>
</dbReference>
<dbReference type="OrthoDB" id="9765926at2"/>
<reference evidence="1 2" key="1">
    <citation type="journal article" date="2015" name="Int. J. Syst. Evol. Microbiol.">
        <title>Flavisolibacter ginsenosidimutans sp. nov., with ginsenoside-converting activity isolated from soil used for cultivating ginseng.</title>
        <authorList>
            <person name="Zhao Y."/>
            <person name="Liu Q."/>
            <person name="Kang M.S."/>
            <person name="Jin F."/>
            <person name="Yu H."/>
            <person name="Im W.T."/>
        </authorList>
    </citation>
    <scope>NUCLEOTIDE SEQUENCE [LARGE SCALE GENOMIC DNA]</scope>
    <source>
        <strain evidence="1 2">Gsoil 636</strain>
    </source>
</reference>
<gene>
    <name evidence="1" type="ORF">FSB75_21535</name>
</gene>